<feature type="compositionally biased region" description="Low complexity" evidence="1">
    <location>
        <begin position="112"/>
        <end position="121"/>
    </location>
</feature>
<feature type="region of interest" description="Disordered" evidence="1">
    <location>
        <begin position="25"/>
        <end position="131"/>
    </location>
</feature>
<keyword evidence="4" id="KW-1185">Reference proteome</keyword>
<evidence type="ECO:0000313" key="3">
    <source>
        <dbReference type="EMBL" id="AKT42635.1"/>
    </source>
</evidence>
<proteinExistence type="predicted"/>
<dbReference type="PATRIC" id="fig|52.7.peg.7532"/>
<sequence length="307" mass="32136">MPCRWFFAAGVLASVAVSSSVALAQDGEDLPPGYQQSQGYGQRPQGYGQQPPPGYGQQPHGYGQQPHGYGQQPHGYGQQPPPGYGPPPPGYGQPPPGYGYGQPGYGPPPPGYGHHPGYGQPVAGPPPPPPPPKRTCCNWSIRYNPFDLLLGKMTFEGELAVIGPITLGIEPAWIWGAPFSEIVDRSGFSIAGTVGVYVSGTPLRGFWLKGYLGYERFEATATHERDSSATASRSIGSGIAGGMLGSTSVFGRNGGFAISGGIGIGVALADSQRLTVNSDFYGPQSVMFYDKTSKLQLLGSLGIGVAF</sequence>
<evidence type="ECO:0008006" key="5">
    <source>
        <dbReference type="Google" id="ProtNLM"/>
    </source>
</evidence>
<dbReference type="EMBL" id="CP012159">
    <property type="protein sequence ID" value="AKT42635.1"/>
    <property type="molecule type" value="Genomic_DNA"/>
</dbReference>
<feature type="compositionally biased region" description="Low complexity" evidence="1">
    <location>
        <begin position="31"/>
        <end position="78"/>
    </location>
</feature>
<feature type="chain" id="PRO_5005459742" description="Outer membrane protein beta-barrel domain-containing protein" evidence="2">
    <location>
        <begin position="25"/>
        <end position="307"/>
    </location>
</feature>
<evidence type="ECO:0000256" key="2">
    <source>
        <dbReference type="SAM" id="SignalP"/>
    </source>
</evidence>
<dbReference type="KEGG" id="ccro:CMC5_068620"/>
<dbReference type="Proteomes" id="UP000067626">
    <property type="component" value="Chromosome"/>
</dbReference>
<feature type="compositionally biased region" description="Pro residues" evidence="1">
    <location>
        <begin position="79"/>
        <end position="97"/>
    </location>
</feature>
<gene>
    <name evidence="3" type="ORF">CMC5_068620</name>
</gene>
<evidence type="ECO:0000256" key="1">
    <source>
        <dbReference type="SAM" id="MobiDB-lite"/>
    </source>
</evidence>
<reference evidence="3 4" key="1">
    <citation type="submission" date="2015-07" db="EMBL/GenBank/DDBJ databases">
        <title>Genome analysis of myxobacterium Chondromyces crocatus Cm c5 reveals a high potential for natural compound synthesis and the genetic basis for the loss of fruiting body formation.</title>
        <authorList>
            <person name="Zaburannyi N."/>
            <person name="Bunk B."/>
            <person name="Maier J."/>
            <person name="Overmann J."/>
            <person name="Mueller R."/>
        </authorList>
    </citation>
    <scope>NUCLEOTIDE SEQUENCE [LARGE SCALE GENOMIC DNA]</scope>
    <source>
        <strain evidence="3 4">Cm c5</strain>
    </source>
</reference>
<dbReference type="AlphaFoldDB" id="A0A0K1EP01"/>
<accession>A0A0K1EP01</accession>
<evidence type="ECO:0000313" key="4">
    <source>
        <dbReference type="Proteomes" id="UP000067626"/>
    </source>
</evidence>
<feature type="signal peptide" evidence="2">
    <location>
        <begin position="1"/>
        <end position="24"/>
    </location>
</feature>
<dbReference type="RefSeq" id="WP_169796406.1">
    <property type="nucleotide sequence ID" value="NZ_CP012159.1"/>
</dbReference>
<organism evidence="3 4">
    <name type="scientific">Chondromyces crocatus</name>
    <dbReference type="NCBI Taxonomy" id="52"/>
    <lineage>
        <taxon>Bacteria</taxon>
        <taxon>Pseudomonadati</taxon>
        <taxon>Myxococcota</taxon>
        <taxon>Polyangia</taxon>
        <taxon>Polyangiales</taxon>
        <taxon>Polyangiaceae</taxon>
        <taxon>Chondromyces</taxon>
    </lineage>
</organism>
<name>A0A0K1EP01_CHOCO</name>
<dbReference type="STRING" id="52.CMC5_068620"/>
<protein>
    <recommendedName>
        <fullName evidence="5">Outer membrane protein beta-barrel domain-containing protein</fullName>
    </recommendedName>
</protein>
<keyword evidence="2" id="KW-0732">Signal</keyword>